<dbReference type="PANTHER" id="PTHR30126:SF88">
    <property type="entry name" value="TRANSCRIPTIONAL REGULATOR-RELATED"/>
    <property type="match status" value="1"/>
</dbReference>
<evidence type="ECO:0000256" key="2">
    <source>
        <dbReference type="ARBA" id="ARBA00023015"/>
    </source>
</evidence>
<name>A0A4Z0FD82_9GAMM</name>
<dbReference type="AlphaFoldDB" id="A0A4Z0FD82"/>
<dbReference type="Gene3D" id="3.40.190.290">
    <property type="match status" value="1"/>
</dbReference>
<sequence length="385" mass="42662">MNANVARCQFLRRAQGGRVERGRTQAAGYGQDIERVGHGALRRAYSGKSGWNNGSKPSAFKKLKVSARIVLYFEMIGACRTQGIDMLKATLEQLRMFRALADHGSYQQAAEAVFKTPSSVHHAVQKLEEQLGMALFTVHGRQSVLTPKGQVLLRRVRHLLGEADDVQQVAEALSGGVETRLRLAIDQAYPPEHLYAVIDELMHAHPVIRLEFHETVLSGAISMLMQDEADIAIGPEILPGALNEAVGSATFVAVASPDHALFQREVPLKREDLIRARQIVLRDSGSGKRLDSGWLGAEQRWTVNHLGTSIRLVVSGFGFAWLPETAIREHLTAGRLRPLPLDQGRRRDMTFYLNFRNADALGPAAQEFLRAMRLNAQSEETRPVV</sequence>
<dbReference type="SUPFAM" id="SSF46785">
    <property type="entry name" value="Winged helix' DNA-binding domain"/>
    <property type="match status" value="1"/>
</dbReference>
<dbReference type="InterPro" id="IPR036390">
    <property type="entry name" value="WH_DNA-bd_sf"/>
</dbReference>
<evidence type="ECO:0000259" key="5">
    <source>
        <dbReference type="PROSITE" id="PS50931"/>
    </source>
</evidence>
<dbReference type="SUPFAM" id="SSF53850">
    <property type="entry name" value="Periplasmic binding protein-like II"/>
    <property type="match status" value="1"/>
</dbReference>
<keyword evidence="3" id="KW-0238">DNA-binding</keyword>
<feature type="domain" description="HTH lysR-type" evidence="5">
    <location>
        <begin position="90"/>
        <end position="146"/>
    </location>
</feature>
<evidence type="ECO:0000256" key="1">
    <source>
        <dbReference type="ARBA" id="ARBA00009437"/>
    </source>
</evidence>
<dbReference type="InterPro" id="IPR005119">
    <property type="entry name" value="LysR_subst-bd"/>
</dbReference>
<dbReference type="InterPro" id="IPR000847">
    <property type="entry name" value="LysR_HTH_N"/>
</dbReference>
<accession>A0A4Z0FD82</accession>
<dbReference type="OrthoDB" id="6988449at2"/>
<evidence type="ECO:0000256" key="3">
    <source>
        <dbReference type="ARBA" id="ARBA00023125"/>
    </source>
</evidence>
<dbReference type="Pfam" id="PF03466">
    <property type="entry name" value="LysR_substrate"/>
    <property type="match status" value="1"/>
</dbReference>
<organism evidence="6 7">
    <name type="scientific">Candidatus Macondimonas diazotrophica</name>
    <dbReference type="NCBI Taxonomy" id="2305248"/>
    <lineage>
        <taxon>Bacteria</taxon>
        <taxon>Pseudomonadati</taxon>
        <taxon>Pseudomonadota</taxon>
        <taxon>Gammaproteobacteria</taxon>
        <taxon>Chromatiales</taxon>
        <taxon>Ectothiorhodospiraceae</taxon>
        <taxon>Candidatus Macondimonas</taxon>
    </lineage>
</organism>
<keyword evidence="4" id="KW-0804">Transcription</keyword>
<reference evidence="6 7" key="1">
    <citation type="journal article" date="2019" name="ISME J.">
        <title>Candidatus Macondimonas diazotrophica, a novel gammaproteobacterial genus dominating crude-oil-contaminated coastal sediments.</title>
        <authorList>
            <person name="Karthikeyan S."/>
            <person name="Konstantinidis K."/>
        </authorList>
    </citation>
    <scope>NUCLEOTIDE SEQUENCE [LARGE SCALE GENOMIC DNA]</scope>
    <source>
        <strain evidence="6 7">KTK01</strain>
    </source>
</reference>
<dbReference type="Proteomes" id="UP000297890">
    <property type="component" value="Unassembled WGS sequence"/>
</dbReference>
<dbReference type="Pfam" id="PF00126">
    <property type="entry name" value="HTH_1"/>
    <property type="match status" value="1"/>
</dbReference>
<evidence type="ECO:0000313" key="7">
    <source>
        <dbReference type="Proteomes" id="UP000297890"/>
    </source>
</evidence>
<dbReference type="GO" id="GO:0000976">
    <property type="term" value="F:transcription cis-regulatory region binding"/>
    <property type="evidence" value="ECO:0007669"/>
    <property type="project" value="TreeGrafter"/>
</dbReference>
<dbReference type="PANTHER" id="PTHR30126">
    <property type="entry name" value="HTH-TYPE TRANSCRIPTIONAL REGULATOR"/>
    <property type="match status" value="1"/>
</dbReference>
<dbReference type="PROSITE" id="PS50931">
    <property type="entry name" value="HTH_LYSR"/>
    <property type="match status" value="1"/>
</dbReference>
<dbReference type="GO" id="GO:0003700">
    <property type="term" value="F:DNA-binding transcription factor activity"/>
    <property type="evidence" value="ECO:0007669"/>
    <property type="project" value="InterPro"/>
</dbReference>
<keyword evidence="7" id="KW-1185">Reference proteome</keyword>
<comment type="caution">
    <text evidence="6">The sequence shown here is derived from an EMBL/GenBank/DDBJ whole genome shotgun (WGS) entry which is preliminary data.</text>
</comment>
<evidence type="ECO:0000256" key="4">
    <source>
        <dbReference type="ARBA" id="ARBA00023163"/>
    </source>
</evidence>
<gene>
    <name evidence="6" type="ORF">E4680_00135</name>
</gene>
<proteinExistence type="inferred from homology"/>
<dbReference type="InterPro" id="IPR036388">
    <property type="entry name" value="WH-like_DNA-bd_sf"/>
</dbReference>
<comment type="similarity">
    <text evidence="1">Belongs to the LysR transcriptional regulatory family.</text>
</comment>
<protein>
    <submittedName>
        <fullName evidence="6">LysR family transcriptional regulator</fullName>
    </submittedName>
</protein>
<dbReference type="Gene3D" id="1.10.10.10">
    <property type="entry name" value="Winged helix-like DNA-binding domain superfamily/Winged helix DNA-binding domain"/>
    <property type="match status" value="1"/>
</dbReference>
<dbReference type="EMBL" id="SRIO01000001">
    <property type="protein sequence ID" value="TFZ83995.1"/>
    <property type="molecule type" value="Genomic_DNA"/>
</dbReference>
<keyword evidence="2" id="KW-0805">Transcription regulation</keyword>
<evidence type="ECO:0000313" key="6">
    <source>
        <dbReference type="EMBL" id="TFZ83995.1"/>
    </source>
</evidence>